<keyword evidence="1" id="KW-0175">Coiled coil</keyword>
<organism evidence="2 3">
    <name type="scientific">Neisseria animalis</name>
    <dbReference type="NCBI Taxonomy" id="492"/>
    <lineage>
        <taxon>Bacteria</taxon>
        <taxon>Pseudomonadati</taxon>
        <taxon>Pseudomonadota</taxon>
        <taxon>Betaproteobacteria</taxon>
        <taxon>Neisseriales</taxon>
        <taxon>Neisseriaceae</taxon>
        <taxon>Neisseria</taxon>
    </lineage>
</organism>
<sequence length="170" mass="19473">MSANHPKCRDLEIAGIPVFQIAVKAGGFFYIDEEELVDLDIEEAGERISRHCRKIANTFKKQIVGVLFNNPESPALRHGRDLYDRLVAAETQIRALETENSEAYEHINALLADNSCLHVANAEYLNRLNAVQNTRSSENQARTYSQDIQMASMQSETADDKRLFWKRWFK</sequence>
<protein>
    <submittedName>
        <fullName evidence="2">Uncharacterized protein</fullName>
    </submittedName>
</protein>
<reference evidence="2 3" key="1">
    <citation type="submission" date="2018-08" db="EMBL/GenBank/DDBJ databases">
        <title>Neisseria animalis ATCC 49930 complete genome.</title>
        <authorList>
            <person name="Veseli I.A."/>
            <person name="Mascarenhas dos Santos A.C."/>
            <person name="Buttler R."/>
            <person name="Pombert J.-F."/>
        </authorList>
    </citation>
    <scope>NUCLEOTIDE SEQUENCE [LARGE SCALE GENOMIC DNA]</scope>
    <source>
        <strain evidence="2 3">ATCC 49930</strain>
    </source>
</reference>
<evidence type="ECO:0000313" key="3">
    <source>
        <dbReference type="Proteomes" id="UP000325536"/>
    </source>
</evidence>
<accession>A0A5P3MTA3</accession>
<dbReference type="Proteomes" id="UP000325536">
    <property type="component" value="Chromosome"/>
</dbReference>
<dbReference type="OrthoDB" id="8602172at2"/>
<evidence type="ECO:0000313" key="2">
    <source>
        <dbReference type="EMBL" id="QEY24852.1"/>
    </source>
</evidence>
<evidence type="ECO:0000256" key="1">
    <source>
        <dbReference type="SAM" id="Coils"/>
    </source>
</evidence>
<dbReference type="RefSeq" id="WP_123796274.1">
    <property type="nucleotide sequence ID" value="NZ_CP031699.1"/>
</dbReference>
<proteinExistence type="predicted"/>
<gene>
    <name evidence="2" type="ORF">D0T90_10520</name>
</gene>
<dbReference type="AlphaFoldDB" id="A0A5P3MTA3"/>
<feature type="coiled-coil region" evidence="1">
    <location>
        <begin position="86"/>
        <end position="113"/>
    </location>
</feature>
<name>A0A5P3MTA3_NEIAN</name>
<keyword evidence="3" id="KW-1185">Reference proteome</keyword>
<dbReference type="EMBL" id="CP031699">
    <property type="protein sequence ID" value="QEY24852.1"/>
    <property type="molecule type" value="Genomic_DNA"/>
</dbReference>
<dbReference type="KEGG" id="naq:D0T90_10520"/>